<feature type="transmembrane region" description="Helical" evidence="14">
    <location>
        <begin position="249"/>
        <end position="266"/>
    </location>
</feature>
<feature type="transmembrane region" description="Helical" evidence="14">
    <location>
        <begin position="278"/>
        <end position="302"/>
    </location>
</feature>
<dbReference type="PANTHER" id="PTHR48086">
    <property type="entry name" value="SODIUM/PROLINE SYMPORTER-RELATED"/>
    <property type="match status" value="1"/>
</dbReference>
<keyword evidence="3" id="KW-0813">Transport</keyword>
<keyword evidence="9" id="KW-0406">Ion transport</keyword>
<keyword evidence="11" id="KW-0739">Sodium transport</keyword>
<evidence type="ECO:0000256" key="14">
    <source>
        <dbReference type="SAM" id="Phobius"/>
    </source>
</evidence>
<organism evidence="15 16">
    <name type="scientific">Endozoicomonas gorgoniicola</name>
    <dbReference type="NCBI Taxonomy" id="1234144"/>
    <lineage>
        <taxon>Bacteria</taxon>
        <taxon>Pseudomonadati</taxon>
        <taxon>Pseudomonadota</taxon>
        <taxon>Gammaproteobacteria</taxon>
        <taxon>Oceanospirillales</taxon>
        <taxon>Endozoicomonadaceae</taxon>
        <taxon>Endozoicomonas</taxon>
    </lineage>
</organism>
<dbReference type="PANTHER" id="PTHR48086:SF3">
    <property type="entry name" value="SODIUM_PROLINE SYMPORTER"/>
    <property type="match status" value="1"/>
</dbReference>
<dbReference type="InterPro" id="IPR050277">
    <property type="entry name" value="Sodium:Solute_Symporter"/>
</dbReference>
<dbReference type="InterPro" id="IPR038377">
    <property type="entry name" value="Na/Glc_symporter_sf"/>
</dbReference>
<feature type="transmembrane region" description="Helical" evidence="14">
    <location>
        <begin position="51"/>
        <end position="71"/>
    </location>
</feature>
<evidence type="ECO:0000256" key="1">
    <source>
        <dbReference type="ARBA" id="ARBA00004651"/>
    </source>
</evidence>
<feature type="transmembrane region" description="Helical" evidence="14">
    <location>
        <begin position="12"/>
        <end position="30"/>
    </location>
</feature>
<evidence type="ECO:0000256" key="12">
    <source>
        <dbReference type="ARBA" id="ARBA00033708"/>
    </source>
</evidence>
<keyword evidence="4" id="KW-1003">Cell membrane</keyword>
<evidence type="ECO:0000256" key="6">
    <source>
        <dbReference type="ARBA" id="ARBA00022847"/>
    </source>
</evidence>
<feature type="transmembrane region" description="Helical" evidence="14">
    <location>
        <begin position="171"/>
        <end position="188"/>
    </location>
</feature>
<gene>
    <name evidence="15" type="ORF">NX722_04370</name>
</gene>
<name>A0ABT3MR96_9GAMM</name>
<evidence type="ECO:0000256" key="10">
    <source>
        <dbReference type="ARBA" id="ARBA00023136"/>
    </source>
</evidence>
<dbReference type="EMBL" id="JAPFCC010000001">
    <property type="protein sequence ID" value="MCW7551888.1"/>
    <property type="molecule type" value="Genomic_DNA"/>
</dbReference>
<evidence type="ECO:0000313" key="15">
    <source>
        <dbReference type="EMBL" id="MCW7551888.1"/>
    </source>
</evidence>
<proteinExistence type="inferred from homology"/>
<keyword evidence="5 14" id="KW-0812">Transmembrane</keyword>
<comment type="caution">
    <text evidence="15">The sequence shown here is derived from an EMBL/GenBank/DDBJ whole genome shotgun (WGS) entry which is preliminary data.</text>
</comment>
<comment type="similarity">
    <text evidence="2 13">Belongs to the sodium:solute symporter (SSF) (TC 2.A.21) family.</text>
</comment>
<keyword evidence="8" id="KW-0915">Sodium</keyword>
<comment type="catalytic activity">
    <reaction evidence="12">
        <text>L-proline(in) + Na(+)(in) = L-proline(out) + Na(+)(out)</text>
        <dbReference type="Rhea" id="RHEA:28967"/>
        <dbReference type="ChEBI" id="CHEBI:29101"/>
        <dbReference type="ChEBI" id="CHEBI:60039"/>
    </reaction>
</comment>
<evidence type="ECO:0000256" key="2">
    <source>
        <dbReference type="ARBA" id="ARBA00006434"/>
    </source>
</evidence>
<keyword evidence="10 14" id="KW-0472">Membrane</keyword>
<reference evidence="15 16" key="1">
    <citation type="submission" date="2022-10" db="EMBL/GenBank/DDBJ databases">
        <title>High-quality genome sequences of two octocoral-associated bacteria, Endozoicomonas euniceicola EF212 and Endozoicomonas gorgoniicola PS125.</title>
        <authorList>
            <person name="Chiou Y.-J."/>
            <person name="Chen Y.-H."/>
        </authorList>
    </citation>
    <scope>NUCLEOTIDE SEQUENCE [LARGE SCALE GENOMIC DNA]</scope>
    <source>
        <strain evidence="15 16">PS125</strain>
    </source>
</reference>
<evidence type="ECO:0000256" key="4">
    <source>
        <dbReference type="ARBA" id="ARBA00022475"/>
    </source>
</evidence>
<feature type="transmembrane region" description="Helical" evidence="14">
    <location>
        <begin position="462"/>
        <end position="483"/>
    </location>
</feature>
<evidence type="ECO:0000256" key="9">
    <source>
        <dbReference type="ARBA" id="ARBA00023065"/>
    </source>
</evidence>
<sequence length="513" mass="56074">MAVVCRERDGMTLQLTLVIAYFLLLIPVCLKAKKSSTRHTASDHYLAGRSLGLFVLSLTLFATIASGHTLLANTGQAYLLGYHWIMAMGLWATISVSYRWIVPGLRPVALANHFVTPGDWIRFRFAAQPWAAPLRQLLTLCFCLCLANYLFAQLKAAGEIMVVLTDSKLPYSMAVPLFGLVILLYDSVGGLRAVAWTDVIQGLVTIVGIVSLCYWITSNFGGLQQIVAGVTEYRPESARVPDYTFQARWFSLMLMGGLAVCVYPQGLQRVFAASSTRVLYRSLALSNMFLVICGVVLIFAGWSSLSLLGGANINVDQVLTVVLKEWADSSAVNYFAASLVLMAVMAAIMSTADSVLLSLVSIIKHDFTQASVRTDLRQDYLIAVVVMMLCSLAALYRDITLWHLLELKLELLVQCFPGFALALHRPSLRASSVFLGLVAGLVVLVTELVLGVRSVYGINNGMVALAANVAGIFMHHFVIVLVAKKRSLALWTKSAYPMSANNRGSRGSQKKNE</sequence>
<dbReference type="Pfam" id="PF00474">
    <property type="entry name" value="SSF"/>
    <property type="match status" value="1"/>
</dbReference>
<comment type="subcellular location">
    <subcellularLocation>
        <location evidence="1">Cell membrane</location>
        <topology evidence="1">Multi-pass membrane protein</topology>
    </subcellularLocation>
</comment>
<evidence type="ECO:0000256" key="3">
    <source>
        <dbReference type="ARBA" id="ARBA00022448"/>
    </source>
</evidence>
<feature type="transmembrane region" description="Helical" evidence="14">
    <location>
        <begin position="132"/>
        <end position="151"/>
    </location>
</feature>
<keyword evidence="7 14" id="KW-1133">Transmembrane helix</keyword>
<evidence type="ECO:0000256" key="5">
    <source>
        <dbReference type="ARBA" id="ARBA00022692"/>
    </source>
</evidence>
<evidence type="ECO:0000313" key="16">
    <source>
        <dbReference type="Proteomes" id="UP001209854"/>
    </source>
</evidence>
<dbReference type="PROSITE" id="PS50283">
    <property type="entry name" value="NA_SOLUT_SYMP_3"/>
    <property type="match status" value="1"/>
</dbReference>
<evidence type="ECO:0000256" key="13">
    <source>
        <dbReference type="RuleBase" id="RU362091"/>
    </source>
</evidence>
<dbReference type="InterPro" id="IPR001734">
    <property type="entry name" value="Na/solute_symporter"/>
</dbReference>
<dbReference type="RefSeq" id="WP_265442332.1">
    <property type="nucleotide sequence ID" value="NZ_JAPFCC010000001.1"/>
</dbReference>
<feature type="transmembrane region" description="Helical" evidence="14">
    <location>
        <begin position="334"/>
        <end position="359"/>
    </location>
</feature>
<evidence type="ECO:0000256" key="7">
    <source>
        <dbReference type="ARBA" id="ARBA00022989"/>
    </source>
</evidence>
<feature type="transmembrane region" description="Helical" evidence="14">
    <location>
        <begin position="434"/>
        <end position="456"/>
    </location>
</feature>
<evidence type="ECO:0000256" key="11">
    <source>
        <dbReference type="ARBA" id="ARBA00023201"/>
    </source>
</evidence>
<feature type="transmembrane region" description="Helical" evidence="14">
    <location>
        <begin position="77"/>
        <end position="98"/>
    </location>
</feature>
<dbReference type="CDD" id="cd10322">
    <property type="entry name" value="SLC5sbd"/>
    <property type="match status" value="1"/>
</dbReference>
<dbReference type="Gene3D" id="1.20.1730.10">
    <property type="entry name" value="Sodium/glucose cotransporter"/>
    <property type="match status" value="1"/>
</dbReference>
<accession>A0ABT3MR96</accession>
<dbReference type="Proteomes" id="UP001209854">
    <property type="component" value="Unassembled WGS sequence"/>
</dbReference>
<protein>
    <submittedName>
        <fullName evidence="15">Sodium:solute symporter family protein</fullName>
    </submittedName>
</protein>
<keyword evidence="6" id="KW-0769">Symport</keyword>
<keyword evidence="16" id="KW-1185">Reference proteome</keyword>
<evidence type="ECO:0000256" key="8">
    <source>
        <dbReference type="ARBA" id="ARBA00023053"/>
    </source>
</evidence>
<feature type="transmembrane region" description="Helical" evidence="14">
    <location>
        <begin position="195"/>
        <end position="217"/>
    </location>
</feature>
<feature type="transmembrane region" description="Helical" evidence="14">
    <location>
        <begin position="380"/>
        <end position="396"/>
    </location>
</feature>